<dbReference type="InterPro" id="IPR036291">
    <property type="entry name" value="NAD(P)-bd_dom_sf"/>
</dbReference>
<dbReference type="PRINTS" id="PR00081">
    <property type="entry name" value="GDHRDH"/>
</dbReference>
<dbReference type="PANTHER" id="PTHR44196">
    <property type="entry name" value="DEHYDROGENASE/REDUCTASE SDR FAMILY MEMBER 7B"/>
    <property type="match status" value="1"/>
</dbReference>
<dbReference type="eggNOG" id="COG0300">
    <property type="taxonomic scope" value="Bacteria"/>
</dbReference>
<dbReference type="STRING" id="637905.SVI_3903"/>
<dbReference type="PROSITE" id="PS00061">
    <property type="entry name" value="ADH_SHORT"/>
    <property type="match status" value="1"/>
</dbReference>
<dbReference type="KEGG" id="svo:SVI_3903"/>
<evidence type="ECO:0000313" key="4">
    <source>
        <dbReference type="EMBL" id="BAJ03874.1"/>
    </source>
</evidence>
<dbReference type="PRINTS" id="PR00080">
    <property type="entry name" value="SDRFAMILY"/>
</dbReference>
<name>D4ZCX9_SHEVD</name>
<evidence type="ECO:0000256" key="3">
    <source>
        <dbReference type="RuleBase" id="RU000363"/>
    </source>
</evidence>
<dbReference type="InterPro" id="IPR002347">
    <property type="entry name" value="SDR_fam"/>
</dbReference>
<dbReference type="PANTHER" id="PTHR44196:SF1">
    <property type="entry name" value="DEHYDROGENASE_REDUCTASE SDR FAMILY MEMBER 7B"/>
    <property type="match status" value="1"/>
</dbReference>
<sequence length="294" mass="31809">MWFYLCYILRVSITIPSSLNSIIQGMNMEGLSGKVIIITGASEGIGRALALALAPLGCKLVLSARNESRLLSLAHEVASQGHEPFVFAADVTSKSQCQQLIDTSIEHFGRLDILVNNAGMTMWSKFDALIELDILERLMKVNYLGPAYLTHAALPELKKNQGQVVIVASVAGLTGVPTRSGYAASKHAVIGFFDSLRIELADDNVAVTTICPDFVVSEIHKRALDGQGQPLGESPMEESKILTAQECAKMMVPVISSRGRLLITSMRGRLGRLVKLFAPRLIDKIARKAIAAGH</sequence>
<dbReference type="AlphaFoldDB" id="D4ZCX9"/>
<dbReference type="InterPro" id="IPR020904">
    <property type="entry name" value="Sc_DH/Rdtase_CS"/>
</dbReference>
<dbReference type="NCBIfam" id="NF004825">
    <property type="entry name" value="PRK06181.1"/>
    <property type="match status" value="1"/>
</dbReference>
<proteinExistence type="inferred from homology"/>
<organism evidence="4 5">
    <name type="scientific">Shewanella violacea (strain JCM 10179 / CIP 106290 / LMG 19151 / DSS12)</name>
    <dbReference type="NCBI Taxonomy" id="637905"/>
    <lineage>
        <taxon>Bacteria</taxon>
        <taxon>Pseudomonadati</taxon>
        <taxon>Pseudomonadota</taxon>
        <taxon>Gammaproteobacteria</taxon>
        <taxon>Alteromonadales</taxon>
        <taxon>Shewanellaceae</taxon>
        <taxon>Shewanella</taxon>
    </lineage>
</organism>
<dbReference type="Proteomes" id="UP000002350">
    <property type="component" value="Chromosome"/>
</dbReference>
<dbReference type="EMBL" id="AP011177">
    <property type="protein sequence ID" value="BAJ03874.1"/>
    <property type="molecule type" value="Genomic_DNA"/>
</dbReference>
<dbReference type="HOGENOM" id="CLU_010194_2_1_6"/>
<gene>
    <name evidence="4" type="ordered locus">SVI_3903</name>
</gene>
<protein>
    <submittedName>
        <fullName evidence="4">Oxidoreductase, short chain dehydrogenase/reductase family</fullName>
    </submittedName>
</protein>
<dbReference type="Pfam" id="PF00106">
    <property type="entry name" value="adh_short"/>
    <property type="match status" value="1"/>
</dbReference>
<evidence type="ECO:0000256" key="2">
    <source>
        <dbReference type="ARBA" id="ARBA00023002"/>
    </source>
</evidence>
<dbReference type="Gene3D" id="3.40.50.720">
    <property type="entry name" value="NAD(P)-binding Rossmann-like Domain"/>
    <property type="match status" value="1"/>
</dbReference>
<dbReference type="GO" id="GO:0016020">
    <property type="term" value="C:membrane"/>
    <property type="evidence" value="ECO:0007669"/>
    <property type="project" value="TreeGrafter"/>
</dbReference>
<evidence type="ECO:0000313" key="5">
    <source>
        <dbReference type="Proteomes" id="UP000002350"/>
    </source>
</evidence>
<dbReference type="SUPFAM" id="SSF51735">
    <property type="entry name" value="NAD(P)-binding Rossmann-fold domains"/>
    <property type="match status" value="1"/>
</dbReference>
<keyword evidence="5" id="KW-1185">Reference proteome</keyword>
<reference evidence="5" key="1">
    <citation type="journal article" date="2010" name="Mol. Biosyst.">
        <title>Complete genome sequence and comparative analysis of Shewanella violacea, a psychrophilic and piezophilic bacterium from deep sea floor sediments.</title>
        <authorList>
            <person name="Aono E."/>
            <person name="Baba T."/>
            <person name="Ara T."/>
            <person name="Nishi T."/>
            <person name="Nakamichi T."/>
            <person name="Inamoto E."/>
            <person name="Toyonaga H."/>
            <person name="Hasegawa M."/>
            <person name="Takai Y."/>
            <person name="Okumura Y."/>
            <person name="Baba M."/>
            <person name="Tomita M."/>
            <person name="Kato C."/>
            <person name="Oshima T."/>
            <person name="Nakasone K."/>
            <person name="Mori H."/>
        </authorList>
    </citation>
    <scope>NUCLEOTIDE SEQUENCE [LARGE SCALE GENOMIC DNA]</scope>
    <source>
        <strain evidence="5">JCM 10179 / CIP 106290 / LMG 19151 / DSS12</strain>
    </source>
</reference>
<comment type="similarity">
    <text evidence="1 3">Belongs to the short-chain dehydrogenases/reductases (SDR) family.</text>
</comment>
<accession>D4ZCX9</accession>
<evidence type="ECO:0000256" key="1">
    <source>
        <dbReference type="ARBA" id="ARBA00006484"/>
    </source>
</evidence>
<dbReference type="GO" id="GO:0016491">
    <property type="term" value="F:oxidoreductase activity"/>
    <property type="evidence" value="ECO:0007669"/>
    <property type="project" value="UniProtKB-KW"/>
</dbReference>
<keyword evidence="2" id="KW-0560">Oxidoreductase</keyword>